<dbReference type="SMART" id="SM00849">
    <property type="entry name" value="Lactamase_B"/>
    <property type="match status" value="1"/>
</dbReference>
<dbReference type="CDD" id="cd16282">
    <property type="entry name" value="metallo-hydrolase-like_MBL-fold"/>
    <property type="match status" value="1"/>
</dbReference>
<dbReference type="PANTHER" id="PTHR42951:SF4">
    <property type="entry name" value="ACYL-COENZYME A THIOESTERASE MBLAC2"/>
    <property type="match status" value="1"/>
</dbReference>
<dbReference type="InterPro" id="IPR001279">
    <property type="entry name" value="Metallo-B-lactamas"/>
</dbReference>
<evidence type="ECO:0000313" key="2">
    <source>
        <dbReference type="EMBL" id="CCH71367.1"/>
    </source>
</evidence>
<evidence type="ECO:0000259" key="1">
    <source>
        <dbReference type="SMART" id="SM00849"/>
    </source>
</evidence>
<dbReference type="GO" id="GO:0016787">
    <property type="term" value="F:hydrolase activity"/>
    <property type="evidence" value="ECO:0007669"/>
    <property type="project" value="UniProtKB-KW"/>
</dbReference>
<gene>
    <name evidence="2" type="ORF">BN10_910008</name>
</gene>
<dbReference type="InterPro" id="IPR036866">
    <property type="entry name" value="RibonucZ/Hydroxyglut_hydro"/>
</dbReference>
<dbReference type="eggNOG" id="COG0491">
    <property type="taxonomic scope" value="Bacteria"/>
</dbReference>
<accession>N0E3A4</accession>
<reference evidence="2 3" key="1">
    <citation type="journal article" date="2013" name="ISME J.">
        <title>A metabolic model for members of the genus Tetrasphaera involved in enhanced biological phosphorus removal.</title>
        <authorList>
            <person name="Kristiansen R."/>
            <person name="Nguyen H.T.T."/>
            <person name="Saunders A.M."/>
            <person name="Nielsen J.L."/>
            <person name="Wimmer R."/>
            <person name="Le V.Q."/>
            <person name="McIlroy S.J."/>
            <person name="Petrovski S."/>
            <person name="Seviour R.J."/>
            <person name="Calteau A."/>
            <person name="Nielsen K.L."/>
            <person name="Nielsen P.H."/>
        </authorList>
    </citation>
    <scope>NUCLEOTIDE SEQUENCE [LARGE SCALE GENOMIC DNA]</scope>
    <source>
        <strain evidence="2 3">Lp2</strain>
    </source>
</reference>
<dbReference type="InterPro" id="IPR050855">
    <property type="entry name" value="NDM-1-like"/>
</dbReference>
<dbReference type="HOGENOM" id="CLU_056342_5_2_11"/>
<dbReference type="Gene3D" id="3.60.15.10">
    <property type="entry name" value="Ribonuclease Z/Hydroxyacylglutathione hydrolase-like"/>
    <property type="match status" value="1"/>
</dbReference>
<keyword evidence="2" id="KW-0378">Hydrolase</keyword>
<comment type="caution">
    <text evidence="2">The sequence shown here is derived from an EMBL/GenBank/DDBJ whole genome shotgun (WGS) entry which is preliminary data.</text>
</comment>
<organism evidence="2 3">
    <name type="scientific">Phycicoccus elongatus Lp2</name>
    <dbReference type="NCBI Taxonomy" id="1193181"/>
    <lineage>
        <taxon>Bacteria</taxon>
        <taxon>Bacillati</taxon>
        <taxon>Actinomycetota</taxon>
        <taxon>Actinomycetes</taxon>
        <taxon>Micrococcales</taxon>
        <taxon>Intrasporangiaceae</taxon>
        <taxon>Phycicoccus</taxon>
    </lineage>
</organism>
<dbReference type="AlphaFoldDB" id="N0E3A4"/>
<sequence>MPGVEVERVSDAVWRVGTPTVGLTSVLVRGEQRALVVDTGGGPRQGRQVQRAVRELTALPLVVVNTHDHWDHWFANAVLLDEPGSAAEQRQAWGPPAVAWEARAREQWSEALGHEPELRPDVLRPPTGTLEDGAVLDLGGLRVEVRVLGGHTAYDLALVAGEVAIPGDLVEESGPPQLDRTSSLDRWVESLDVLLATGTRTFVPGHGRPVDRAFVVDQQRWLAAQRSGGTRLTRNLGP</sequence>
<name>N0E3A4_9MICO</name>
<protein>
    <submittedName>
        <fullName evidence="2">Putative Zn-dependent hydrolase, including glyoxylase</fullName>
    </submittedName>
</protein>
<proteinExistence type="predicted"/>
<feature type="domain" description="Metallo-beta-lactamase" evidence="1">
    <location>
        <begin position="22"/>
        <end position="206"/>
    </location>
</feature>
<dbReference type="Pfam" id="PF00753">
    <property type="entry name" value="Lactamase_B"/>
    <property type="match status" value="1"/>
</dbReference>
<dbReference type="Proteomes" id="UP000013167">
    <property type="component" value="Unassembled WGS sequence"/>
</dbReference>
<dbReference type="STRING" id="1193181.BN10_910008"/>
<evidence type="ECO:0000313" key="3">
    <source>
        <dbReference type="Proteomes" id="UP000013167"/>
    </source>
</evidence>
<keyword evidence="3" id="KW-1185">Reference proteome</keyword>
<dbReference type="SUPFAM" id="SSF56281">
    <property type="entry name" value="Metallo-hydrolase/oxidoreductase"/>
    <property type="match status" value="1"/>
</dbReference>
<dbReference type="PANTHER" id="PTHR42951">
    <property type="entry name" value="METALLO-BETA-LACTAMASE DOMAIN-CONTAINING"/>
    <property type="match status" value="1"/>
</dbReference>
<dbReference type="EMBL" id="CAIZ01000165">
    <property type="protein sequence ID" value="CCH71367.1"/>
    <property type="molecule type" value="Genomic_DNA"/>
</dbReference>
<dbReference type="RefSeq" id="WP_010851194.1">
    <property type="nucleotide sequence ID" value="NZ_HF570956.1"/>
</dbReference>